<protein>
    <recommendedName>
        <fullName evidence="2">EF-hand domain-containing protein</fullName>
    </recommendedName>
</protein>
<feature type="chain" id="PRO_5003255709" description="EF-hand domain-containing protein" evidence="1">
    <location>
        <begin position="28"/>
        <end position="115"/>
    </location>
</feature>
<dbReference type="PROSITE" id="PS00018">
    <property type="entry name" value="EF_HAND_1"/>
    <property type="match status" value="1"/>
</dbReference>
<dbReference type="Pfam" id="PF13202">
    <property type="entry name" value="EF-hand_5"/>
    <property type="match status" value="2"/>
</dbReference>
<reference evidence="3 4" key="2">
    <citation type="journal article" date="2011" name="J. Bacteriol.">
        <title>Genome sequence of Acinetobacter calcoaceticus PHEA-2, isolated from industry wastewater.</title>
        <authorList>
            <person name="Zhan Y."/>
            <person name="Yan Y."/>
            <person name="Zhang W."/>
            <person name="Yu H."/>
            <person name="Chen M."/>
            <person name="Lu W."/>
            <person name="Ping S."/>
            <person name="Peng Z."/>
            <person name="Yuan M."/>
            <person name="Zhou Z."/>
            <person name="Elmerich C."/>
            <person name="Lin M."/>
        </authorList>
    </citation>
    <scope>NUCLEOTIDE SEQUENCE [LARGE SCALE GENOMIC DNA]</scope>
    <source>
        <strain evidence="3 4">PHEA-2</strain>
    </source>
</reference>
<evidence type="ECO:0000259" key="2">
    <source>
        <dbReference type="PROSITE" id="PS50222"/>
    </source>
</evidence>
<dbReference type="SUPFAM" id="SSF47473">
    <property type="entry name" value="EF-hand"/>
    <property type="match status" value="1"/>
</dbReference>
<dbReference type="KEGG" id="acc:BDGL_000046"/>
<gene>
    <name evidence="3" type="ordered locus">BDGL_000046</name>
</gene>
<dbReference type="Gene3D" id="1.10.238.10">
    <property type="entry name" value="EF-hand"/>
    <property type="match status" value="1"/>
</dbReference>
<dbReference type="EMBL" id="CP002177">
    <property type="protein sequence ID" value="ADY80632.1"/>
    <property type="molecule type" value="Genomic_DNA"/>
</dbReference>
<evidence type="ECO:0000313" key="4">
    <source>
        <dbReference type="Proteomes" id="UP000007477"/>
    </source>
</evidence>
<dbReference type="eggNOG" id="ENOG5031RSZ">
    <property type="taxonomic scope" value="Bacteria"/>
</dbReference>
<dbReference type="PROSITE" id="PS50222">
    <property type="entry name" value="EF_HAND_2"/>
    <property type="match status" value="1"/>
</dbReference>
<dbReference type="Proteomes" id="UP000007477">
    <property type="component" value="Chromosome"/>
</dbReference>
<keyword evidence="4" id="KW-1185">Reference proteome</keyword>
<dbReference type="PATRIC" id="fig|871585.3.peg.45"/>
<sequence length="115" mass="13509">MPTIMSNLIIKLLAGCATYCVLNMVSACEPASLDWELFQEKYDLNHDGMYSLKEFQRIEDFYPYNWPSDKRFQGANKQTELFHYLDENKNGYLTNEELGNIHVLFNNPCEGWPWS</sequence>
<evidence type="ECO:0000256" key="1">
    <source>
        <dbReference type="SAM" id="SignalP"/>
    </source>
</evidence>
<dbReference type="InterPro" id="IPR011992">
    <property type="entry name" value="EF-hand-dom_pair"/>
</dbReference>
<dbReference type="STRING" id="871585.BDGL_000046"/>
<organism evidence="3 4">
    <name type="scientific">Acinetobacter pittii (strain PHEA-2)</name>
    <dbReference type="NCBI Taxonomy" id="871585"/>
    <lineage>
        <taxon>Bacteria</taxon>
        <taxon>Pseudomonadati</taxon>
        <taxon>Pseudomonadota</taxon>
        <taxon>Gammaproteobacteria</taxon>
        <taxon>Moraxellales</taxon>
        <taxon>Moraxellaceae</taxon>
        <taxon>Acinetobacter</taxon>
        <taxon>Acinetobacter calcoaceticus/baumannii complex</taxon>
    </lineage>
</organism>
<reference key="1">
    <citation type="submission" date="2010-08" db="EMBL/GenBank/DDBJ databases">
        <title>The genome sequence of a nonpathogenic wastewater-adapted bacterium Acinetobacter calcoaceticus PHEA-2 and comparative genomics insights into environmental adaptation.</title>
        <authorList>
            <person name="Zhan Y."/>
            <person name="Yan Y."/>
            <person name="Zhang W."/>
            <person name="Chen M."/>
            <person name="Ping S."/>
            <person name="Lu W."/>
            <person name="Lin M."/>
        </authorList>
    </citation>
    <scope>NUCLEOTIDE SEQUENCE</scope>
    <source>
        <strain>PHEA-2</strain>
    </source>
</reference>
<dbReference type="RefSeq" id="WP_014205914.1">
    <property type="nucleotide sequence ID" value="NC_016603.1"/>
</dbReference>
<dbReference type="InterPro" id="IPR018247">
    <property type="entry name" value="EF_Hand_1_Ca_BS"/>
</dbReference>
<name>F0KEV2_ACIP2</name>
<dbReference type="AlphaFoldDB" id="F0KEV2"/>
<feature type="signal peptide" evidence="1">
    <location>
        <begin position="1"/>
        <end position="27"/>
    </location>
</feature>
<dbReference type="GeneID" id="11637199"/>
<evidence type="ECO:0000313" key="3">
    <source>
        <dbReference type="EMBL" id="ADY80632.1"/>
    </source>
</evidence>
<proteinExistence type="predicted"/>
<dbReference type="GO" id="GO:0005509">
    <property type="term" value="F:calcium ion binding"/>
    <property type="evidence" value="ECO:0007669"/>
    <property type="project" value="InterPro"/>
</dbReference>
<feature type="domain" description="EF-hand" evidence="2">
    <location>
        <begin position="73"/>
        <end position="108"/>
    </location>
</feature>
<accession>F0KEV2</accession>
<keyword evidence="1" id="KW-0732">Signal</keyword>
<dbReference type="HOGENOM" id="CLU_165249_0_0_6"/>
<dbReference type="InterPro" id="IPR002048">
    <property type="entry name" value="EF_hand_dom"/>
</dbReference>
<dbReference type="RefSeq" id="YP_004994314.1">
    <property type="nucleotide sequence ID" value="NC_016603.1"/>
</dbReference>
<dbReference type="OrthoDB" id="6695194at2"/>